<dbReference type="Pfam" id="PF10604">
    <property type="entry name" value="Polyketide_cyc2"/>
    <property type="match status" value="1"/>
</dbReference>
<evidence type="ECO:0000313" key="2">
    <source>
        <dbReference type="Proteomes" id="UP000324194"/>
    </source>
</evidence>
<evidence type="ECO:0000313" key="1">
    <source>
        <dbReference type="EMBL" id="VVC77210.1"/>
    </source>
</evidence>
<dbReference type="EMBL" id="LR699120">
    <property type="protein sequence ID" value="VVC77210.1"/>
    <property type="molecule type" value="Genomic_DNA"/>
</dbReference>
<evidence type="ECO:0008006" key="3">
    <source>
        <dbReference type="Google" id="ProtNLM"/>
    </source>
</evidence>
<gene>
    <name evidence="1" type="ORF">AQUSIP_25370</name>
</gene>
<keyword evidence="2" id="KW-1185">Reference proteome</keyword>
<dbReference type="SUPFAM" id="SSF55961">
    <property type="entry name" value="Bet v1-like"/>
    <property type="match status" value="1"/>
</dbReference>
<reference evidence="1 2" key="1">
    <citation type="submission" date="2019-08" db="EMBL/GenBank/DDBJ databases">
        <authorList>
            <person name="Guy L."/>
        </authorList>
    </citation>
    <scope>NUCLEOTIDE SEQUENCE [LARGE SCALE GENOMIC DNA]</scope>
    <source>
        <strain evidence="1 2">SGT-108</strain>
    </source>
</reference>
<dbReference type="InterPro" id="IPR023393">
    <property type="entry name" value="START-like_dom_sf"/>
</dbReference>
<dbReference type="KEGG" id="asip:AQUSIP_25370"/>
<dbReference type="OrthoDB" id="9810827at2"/>
<dbReference type="InterPro" id="IPR019587">
    <property type="entry name" value="Polyketide_cyclase/dehydratase"/>
</dbReference>
<name>A0A5E4PJJ7_9COXI</name>
<accession>A0A5E4PJJ7</accession>
<proteinExistence type="predicted"/>
<sequence>MWTQSCSKIYPGVTKEAVWKLWTDVNNWPRWDTELEYCQMQGAFAKDSQFILKPVGGPKVKIILSEVVPYETFTDYCTFFGATMHDYHHLEETPDGLRITNTITVTGPLGLLWTHLVAKNVAKAVPRQMDALAELAKASHD</sequence>
<dbReference type="AlphaFoldDB" id="A0A5E4PJJ7"/>
<dbReference type="Proteomes" id="UP000324194">
    <property type="component" value="Chromosome 2"/>
</dbReference>
<dbReference type="Gene3D" id="3.30.530.20">
    <property type="match status" value="1"/>
</dbReference>
<organism evidence="1 2">
    <name type="scientific">Aquicella siphonis</name>
    <dbReference type="NCBI Taxonomy" id="254247"/>
    <lineage>
        <taxon>Bacteria</taxon>
        <taxon>Pseudomonadati</taxon>
        <taxon>Pseudomonadota</taxon>
        <taxon>Gammaproteobacteria</taxon>
        <taxon>Legionellales</taxon>
        <taxon>Coxiellaceae</taxon>
        <taxon>Aquicella</taxon>
    </lineage>
</organism>
<dbReference type="RefSeq" id="WP_148340598.1">
    <property type="nucleotide sequence ID" value="NZ_LR699120.1"/>
</dbReference>
<protein>
    <recommendedName>
        <fullName evidence="3">Polyketide cyclase</fullName>
    </recommendedName>
</protein>